<reference evidence="3 4" key="1">
    <citation type="submission" date="2024-03" db="EMBL/GenBank/DDBJ databases">
        <title>High-quality draft genome sequencing of Tistrella sp. BH-R2-4.</title>
        <authorList>
            <person name="Dong C."/>
        </authorList>
    </citation>
    <scope>NUCLEOTIDE SEQUENCE [LARGE SCALE GENOMIC DNA]</scope>
    <source>
        <strain evidence="3 4">BH-R2-4</strain>
    </source>
</reference>
<dbReference type="InterPro" id="IPR051691">
    <property type="entry name" value="Metab_Enz_Cyan_OpOx_G3PDH"/>
</dbReference>
<dbReference type="PRINTS" id="PR00419">
    <property type="entry name" value="ADXRDTASE"/>
</dbReference>
<evidence type="ECO:0000313" key="4">
    <source>
        <dbReference type="Proteomes" id="UP001413721"/>
    </source>
</evidence>
<evidence type="ECO:0000256" key="1">
    <source>
        <dbReference type="ARBA" id="ARBA00023002"/>
    </source>
</evidence>
<dbReference type="RefSeq" id="WP_345938553.1">
    <property type="nucleotide sequence ID" value="NZ_JBBKTW010000012.1"/>
</dbReference>
<comment type="caution">
    <text evidence="3">The sequence shown here is derived from an EMBL/GenBank/DDBJ whole genome shotgun (WGS) entry which is preliminary data.</text>
</comment>
<gene>
    <name evidence="3" type="ORF">WG926_24855</name>
</gene>
<dbReference type="PANTHER" id="PTHR42949">
    <property type="entry name" value="ANAEROBIC GLYCEROL-3-PHOSPHATE DEHYDROGENASE SUBUNIT B"/>
    <property type="match status" value="1"/>
</dbReference>
<keyword evidence="1" id="KW-0560">Oxidoreductase</keyword>
<name>A0ABU9YSE3_9PROT</name>
<dbReference type="Gene3D" id="3.50.50.60">
    <property type="entry name" value="FAD/NAD(P)-binding domain"/>
    <property type="match status" value="2"/>
</dbReference>
<proteinExistence type="predicted"/>
<dbReference type="EMBL" id="JBBKTW010000012">
    <property type="protein sequence ID" value="MEN2991566.1"/>
    <property type="molecule type" value="Genomic_DNA"/>
</dbReference>
<protein>
    <submittedName>
        <fullName evidence="3">FAD-dependent oxidoreductase</fullName>
    </submittedName>
</protein>
<organism evidence="3 4">
    <name type="scientific">Tistrella arctica</name>
    <dbReference type="NCBI Taxonomy" id="3133430"/>
    <lineage>
        <taxon>Bacteria</taxon>
        <taxon>Pseudomonadati</taxon>
        <taxon>Pseudomonadota</taxon>
        <taxon>Alphaproteobacteria</taxon>
        <taxon>Geminicoccales</taxon>
        <taxon>Geminicoccaceae</taxon>
        <taxon>Tistrella</taxon>
    </lineage>
</organism>
<dbReference type="SUPFAM" id="SSF51905">
    <property type="entry name" value="FAD/NAD(P)-binding domain"/>
    <property type="match status" value="1"/>
</dbReference>
<dbReference type="InterPro" id="IPR023753">
    <property type="entry name" value="FAD/NAD-binding_dom"/>
</dbReference>
<dbReference type="InterPro" id="IPR036188">
    <property type="entry name" value="FAD/NAD-bd_sf"/>
</dbReference>
<dbReference type="Proteomes" id="UP001413721">
    <property type="component" value="Unassembled WGS sequence"/>
</dbReference>
<dbReference type="PANTHER" id="PTHR42949:SF3">
    <property type="entry name" value="ANAEROBIC GLYCEROL-3-PHOSPHATE DEHYDROGENASE SUBUNIT B"/>
    <property type="match status" value="1"/>
</dbReference>
<evidence type="ECO:0000259" key="2">
    <source>
        <dbReference type="Pfam" id="PF07992"/>
    </source>
</evidence>
<feature type="domain" description="FAD/NAD(P)-binding" evidence="2">
    <location>
        <begin position="9"/>
        <end position="298"/>
    </location>
</feature>
<dbReference type="Pfam" id="PF07992">
    <property type="entry name" value="Pyr_redox_2"/>
    <property type="match status" value="1"/>
</dbReference>
<accession>A0ABU9YSE3</accession>
<evidence type="ECO:0000313" key="3">
    <source>
        <dbReference type="EMBL" id="MEN2991566.1"/>
    </source>
</evidence>
<keyword evidence="4" id="KW-1185">Reference proteome</keyword>
<sequence>MTGRTDWCDVAIIGAGPAGLAAATELKRRGIGRVLVLDREPVAGGIPRHCDHHPFGLREFHRLLRGPTYARRLVAAAEAAGVDIRTAVTVAAIRPGPELEVSTPEGGLGLIKALRVLIATGVRESSRAARLIGGTRPGGVLSTGALQGLVHLDHLKPVSRPVVVGTELVSFSALLTCRHAGIRPVAMIEGRARATARWPSALLPRLLGVPLMTGTRLETIEGRDRVSAVTVRDAAGAVRRIETDGVILTGDFRPEASLLAGSHLARDRASGGPVVDDYGRCSDPMIFAAGNLLRPVETAGWSWMEGRRAGIAIARDLTGGLPTPGAVTLTVAGSPLAYVVPQRLTGGARHGAGHDHLQFRVDRPVTGRLVLVHDGDEILSRRITARPERRILVALDDLPAGLTGGIEARWEDRR</sequence>